<keyword evidence="2" id="KW-1185">Reference proteome</keyword>
<proteinExistence type="predicted"/>
<dbReference type="EMBL" id="JAYMYQ010000001">
    <property type="protein sequence ID" value="KAK7360022.1"/>
    <property type="molecule type" value="Genomic_DNA"/>
</dbReference>
<sequence length="128" mass="13861">MEVTHTMAIALSNGGDKSFLSGLLTDLHSKCKKHSLIGGLEEEKGESVCIDLRKILSSRKAIPNSTRSPSSTLINSLYKMEYVKSIGNVDIALEILSNVGVVLVGKKMVCTESARKRHDGCASSQRIK</sequence>
<evidence type="ECO:0000313" key="2">
    <source>
        <dbReference type="Proteomes" id="UP001367508"/>
    </source>
</evidence>
<dbReference type="AlphaFoldDB" id="A0AAN9MXF9"/>
<dbReference type="Proteomes" id="UP001367508">
    <property type="component" value="Unassembled WGS sequence"/>
</dbReference>
<protein>
    <submittedName>
        <fullName evidence="1">Uncharacterized protein</fullName>
    </submittedName>
</protein>
<organism evidence="1 2">
    <name type="scientific">Canavalia gladiata</name>
    <name type="common">Sword bean</name>
    <name type="synonym">Dolichos gladiatus</name>
    <dbReference type="NCBI Taxonomy" id="3824"/>
    <lineage>
        <taxon>Eukaryota</taxon>
        <taxon>Viridiplantae</taxon>
        <taxon>Streptophyta</taxon>
        <taxon>Embryophyta</taxon>
        <taxon>Tracheophyta</taxon>
        <taxon>Spermatophyta</taxon>
        <taxon>Magnoliopsida</taxon>
        <taxon>eudicotyledons</taxon>
        <taxon>Gunneridae</taxon>
        <taxon>Pentapetalae</taxon>
        <taxon>rosids</taxon>
        <taxon>fabids</taxon>
        <taxon>Fabales</taxon>
        <taxon>Fabaceae</taxon>
        <taxon>Papilionoideae</taxon>
        <taxon>50 kb inversion clade</taxon>
        <taxon>NPAAA clade</taxon>
        <taxon>indigoferoid/millettioid clade</taxon>
        <taxon>Phaseoleae</taxon>
        <taxon>Canavalia</taxon>
    </lineage>
</organism>
<accession>A0AAN9MXF9</accession>
<name>A0AAN9MXF9_CANGL</name>
<gene>
    <name evidence="1" type="ORF">VNO77_01994</name>
</gene>
<comment type="caution">
    <text evidence="1">The sequence shown here is derived from an EMBL/GenBank/DDBJ whole genome shotgun (WGS) entry which is preliminary data.</text>
</comment>
<reference evidence="1 2" key="1">
    <citation type="submission" date="2024-01" db="EMBL/GenBank/DDBJ databases">
        <title>The genomes of 5 underutilized Papilionoideae crops provide insights into root nodulation and disease resistanc.</title>
        <authorList>
            <person name="Jiang F."/>
        </authorList>
    </citation>
    <scope>NUCLEOTIDE SEQUENCE [LARGE SCALE GENOMIC DNA]</scope>
    <source>
        <strain evidence="1">LVBAO_FW01</strain>
        <tissue evidence="1">Leaves</tissue>
    </source>
</reference>
<evidence type="ECO:0000313" key="1">
    <source>
        <dbReference type="EMBL" id="KAK7360022.1"/>
    </source>
</evidence>